<dbReference type="EMBL" id="CP022132">
    <property type="protein sequence ID" value="ASG68118.1"/>
    <property type="molecule type" value="Genomic_DNA"/>
</dbReference>
<dbReference type="InterPro" id="IPR029033">
    <property type="entry name" value="His_PPase_superfam"/>
</dbReference>
<evidence type="ECO:0008006" key="5">
    <source>
        <dbReference type="Google" id="ProtNLM"/>
    </source>
</evidence>
<evidence type="ECO:0000313" key="3">
    <source>
        <dbReference type="EMBL" id="ASG68118.1"/>
    </source>
</evidence>
<dbReference type="Pfam" id="PF00328">
    <property type="entry name" value="His_Phos_2"/>
    <property type="match status" value="1"/>
</dbReference>
<dbReference type="PANTHER" id="PTHR11567">
    <property type="entry name" value="ACID PHOSPHATASE-RELATED"/>
    <property type="match status" value="1"/>
</dbReference>
<dbReference type="InterPro" id="IPR050645">
    <property type="entry name" value="Histidine_acid_phosphatase"/>
</dbReference>
<dbReference type="Gene3D" id="3.40.50.1240">
    <property type="entry name" value="Phosphoglycerate mutase-like"/>
    <property type="match status" value="1"/>
</dbReference>
<comment type="similarity">
    <text evidence="1">Belongs to the histidine acid phosphatase family.</text>
</comment>
<evidence type="ECO:0000256" key="2">
    <source>
        <dbReference type="ARBA" id="ARBA00022801"/>
    </source>
</evidence>
<reference evidence="3 4" key="1">
    <citation type="submission" date="2017-06" db="EMBL/GenBank/DDBJ databases">
        <title>Complete genome of Francisella halioticida.</title>
        <authorList>
            <person name="Sjodin A."/>
        </authorList>
    </citation>
    <scope>NUCLEOTIDE SEQUENCE [LARGE SCALE GENOMIC DNA]</scope>
    <source>
        <strain evidence="3 4">DSM 23729</strain>
    </source>
</reference>
<protein>
    <recommendedName>
        <fullName evidence="5">Acid phosphatase</fullName>
    </recommendedName>
</protein>
<proteinExistence type="inferred from homology"/>
<dbReference type="PANTHER" id="PTHR11567:SF110">
    <property type="entry name" value="2-PHOSPHOXYLOSE PHOSPHATASE 1"/>
    <property type="match status" value="1"/>
</dbReference>
<gene>
    <name evidence="3" type="ORF">CDV26_06700</name>
</gene>
<keyword evidence="4" id="KW-1185">Reference proteome</keyword>
<sequence>MPGALNSIPIFTLPNAPVFDIGSGKELQVFNKLAKKEVHTQALWKKYNGEVSNKQLDQWSRIAGYKITNLSDAGGFFDDLHVRKIYKVPFPKGISMKTYDKYYPLTNWAGLYELTPKNIGDLLGSPFLDNLNKYLSSKINTHNKKLKYVVYGGHDTTIAIVMSALGDPITINPHYASYINFELFKINNSYIVKVIYNGKGIKIPACNNKSYCSYKQFNKIVNQAIAKRNKMLS</sequence>
<organism evidence="3 4">
    <name type="scientific">Francisella halioticida</name>
    <dbReference type="NCBI Taxonomy" id="549298"/>
    <lineage>
        <taxon>Bacteria</taxon>
        <taxon>Pseudomonadati</taxon>
        <taxon>Pseudomonadota</taxon>
        <taxon>Gammaproteobacteria</taxon>
        <taxon>Thiotrichales</taxon>
        <taxon>Francisellaceae</taxon>
        <taxon>Francisella</taxon>
    </lineage>
</organism>
<name>A0ABM6LZK4_9GAMM</name>
<dbReference type="SUPFAM" id="SSF53254">
    <property type="entry name" value="Phosphoglycerate mutase-like"/>
    <property type="match status" value="1"/>
</dbReference>
<dbReference type="Proteomes" id="UP000249910">
    <property type="component" value="Chromosome"/>
</dbReference>
<dbReference type="InterPro" id="IPR000560">
    <property type="entry name" value="His_Pase_clade-2"/>
</dbReference>
<keyword evidence="2" id="KW-0378">Hydrolase</keyword>
<evidence type="ECO:0000313" key="4">
    <source>
        <dbReference type="Proteomes" id="UP000249910"/>
    </source>
</evidence>
<evidence type="ECO:0000256" key="1">
    <source>
        <dbReference type="ARBA" id="ARBA00005375"/>
    </source>
</evidence>
<accession>A0ABM6LZK4</accession>
<dbReference type="RefSeq" id="WP_088772623.1">
    <property type="nucleotide sequence ID" value="NZ_CP022132.1"/>
</dbReference>